<keyword evidence="2" id="KW-0732">Signal</keyword>
<evidence type="ECO:0000256" key="1">
    <source>
        <dbReference type="ARBA" id="ARBA00022553"/>
    </source>
</evidence>
<dbReference type="OrthoDB" id="799853at2"/>
<dbReference type="GO" id="GO:0000155">
    <property type="term" value="F:phosphorelay sensor kinase activity"/>
    <property type="evidence" value="ECO:0007669"/>
    <property type="project" value="TreeGrafter"/>
</dbReference>
<dbReference type="Gene3D" id="2.130.10.10">
    <property type="entry name" value="YVTN repeat-like/Quinoprotein amine dehydrogenase"/>
    <property type="match status" value="1"/>
</dbReference>
<dbReference type="InterPro" id="IPR011110">
    <property type="entry name" value="Reg_prop"/>
</dbReference>
<keyword evidence="4" id="KW-1185">Reference proteome</keyword>
<dbReference type="PANTHER" id="PTHR43547">
    <property type="entry name" value="TWO-COMPONENT HISTIDINE KINASE"/>
    <property type="match status" value="1"/>
</dbReference>
<feature type="signal peptide" evidence="2">
    <location>
        <begin position="1"/>
        <end position="19"/>
    </location>
</feature>
<reference evidence="4" key="1">
    <citation type="submission" date="2016-10" db="EMBL/GenBank/DDBJ databases">
        <authorList>
            <person name="Varghese N."/>
            <person name="Submissions S."/>
        </authorList>
    </citation>
    <scope>NUCLEOTIDE SEQUENCE [LARGE SCALE GENOMIC DNA]</scope>
    <source>
        <strain evidence="4">DSM 23920</strain>
    </source>
</reference>
<protein>
    <submittedName>
        <fullName evidence="3">Two component regulator propeller</fullName>
    </submittedName>
</protein>
<gene>
    <name evidence="3" type="ORF">SAMN05660909_04594</name>
</gene>
<evidence type="ECO:0000256" key="2">
    <source>
        <dbReference type="SAM" id="SignalP"/>
    </source>
</evidence>
<dbReference type="RefSeq" id="WP_089764569.1">
    <property type="nucleotide sequence ID" value="NZ_BKAT01000047.1"/>
</dbReference>
<name>A0A1H4FQL9_9BACT</name>
<keyword evidence="1" id="KW-0597">Phosphoprotein</keyword>
<proteinExistence type="predicted"/>
<dbReference type="STRING" id="408074.SAMN05660909_04594"/>
<dbReference type="PANTHER" id="PTHR43547:SF2">
    <property type="entry name" value="HYBRID SIGNAL TRANSDUCTION HISTIDINE KINASE C"/>
    <property type="match status" value="1"/>
</dbReference>
<accession>A0A1H4FQL9</accession>
<dbReference type="SUPFAM" id="SSF63829">
    <property type="entry name" value="Calcium-dependent phosphotriesterase"/>
    <property type="match status" value="2"/>
</dbReference>
<dbReference type="Proteomes" id="UP000199656">
    <property type="component" value="Unassembled WGS sequence"/>
</dbReference>
<dbReference type="EMBL" id="FNRL01000027">
    <property type="protein sequence ID" value="SEA99357.1"/>
    <property type="molecule type" value="Genomic_DNA"/>
</dbReference>
<dbReference type="Pfam" id="PF07494">
    <property type="entry name" value="Reg_prop"/>
    <property type="match status" value="3"/>
</dbReference>
<organism evidence="3 4">
    <name type="scientific">Chitinophaga terrae</name>
    <name type="common">ex Kim and Jung 2007</name>
    <dbReference type="NCBI Taxonomy" id="408074"/>
    <lineage>
        <taxon>Bacteria</taxon>
        <taxon>Pseudomonadati</taxon>
        <taxon>Bacteroidota</taxon>
        <taxon>Chitinophagia</taxon>
        <taxon>Chitinophagales</taxon>
        <taxon>Chitinophagaceae</taxon>
        <taxon>Chitinophaga</taxon>
    </lineage>
</organism>
<evidence type="ECO:0000313" key="4">
    <source>
        <dbReference type="Proteomes" id="UP000199656"/>
    </source>
</evidence>
<feature type="chain" id="PRO_5011587239" evidence="2">
    <location>
        <begin position="20"/>
        <end position="360"/>
    </location>
</feature>
<dbReference type="AlphaFoldDB" id="A0A1H4FQL9"/>
<sequence length="360" mass="40843">MFRLPVLIVLMAVSQVLTAQSYPRQFETVDSKMGLSSNQINCITKDNAGFMWFGTMAGLNRFDGYSFRVFRHKPGDTTTLSDDYINQVVQGPHHLLWVQTPNGWNIYDPGTERFTVHLQNRLAAMELPNEEFTAIVPDSAGCYWFVVTGKGVYRYNPATRKSTHYSKNRGTLYSDNVTGMATDHQGNIWMVYAEGVLEQWDRNGRKALRRNTGVATVTGESSVDYKIFVDPDNDIWLYRAGQVKGAFYYQPASGKMQLLQKNAGQLRLNNDIINGIAADNNKRIWIATDHGGINLVDKQNGEVSYVLHNEREEKSLGQNSINAIFKDDAGIIWLGTFKKGVNYFHESSPHFPLYQQICNW</sequence>
<evidence type="ECO:0000313" key="3">
    <source>
        <dbReference type="EMBL" id="SEA99357.1"/>
    </source>
</evidence>
<dbReference type="InterPro" id="IPR015943">
    <property type="entry name" value="WD40/YVTN_repeat-like_dom_sf"/>
</dbReference>